<dbReference type="InterPro" id="IPR018065">
    <property type="entry name" value="Ribosomal_eL34_CS"/>
</dbReference>
<evidence type="ECO:0000313" key="2">
    <source>
        <dbReference type="EMBL" id="TMV13314.1"/>
    </source>
</evidence>
<reference evidence="2 3" key="1">
    <citation type="submission" date="2019-05" db="EMBL/GenBank/DDBJ databases">
        <title>Marivita sp. nov. isolated from sea sediment.</title>
        <authorList>
            <person name="Kim W."/>
        </authorList>
    </citation>
    <scope>NUCLEOTIDE SEQUENCE [LARGE SCALE GENOMIC DNA]</scope>
    <source>
        <strain evidence="2 3">CAU 1492</strain>
    </source>
</reference>
<dbReference type="Proteomes" id="UP001191082">
    <property type="component" value="Unassembled WGS sequence"/>
</dbReference>
<proteinExistence type="predicted"/>
<feature type="compositionally biased region" description="Low complexity" evidence="1">
    <location>
        <begin position="268"/>
        <end position="284"/>
    </location>
</feature>
<sequence>MKPEFALSLSFEGITLLHRSGSGWRHVGDVSLDVADLRGELAALRAKARLLSDARLATKLILPNDQIRYLSVETGNFEGDARREIVRAALEGATPYSVSELVFDISPEGRTTHVAAVARETLEEAAGFASEHKFNPVGFAAIPGEQPFLGEPWFGTPEGVRANSVEPDGIAVVVIGPAVYPDPKAEEDAAPEAPESKAKAGAERDTPVPEIESDTASDTPAKANGATDATSKATETETTAEAKPDQARSDESFATQFTSRRRSAPRQTTTGAANPNGGAVGVTAPRIDVASDVLDDGSAPLSPPRLAAMLSPSGRQEPPLARPVSPPPAAARADDTLQDGPRHDDNSTETDAVRPAVAQRVALPDRQVPTSEAARMTVFGARGSGDVGGKPRHLGLILTAALLLFLAGVAAWASLFLDEGVAGLFGASDAPEVAAAPEPVAPPRGEALDTGAADDAVSETDTTPAPAPVDIASLPAPRVIEPPAASPLLQSADPDLPEPPGDDSPAEAPATALPTLAARDAPDETPAPELTDTDAAVLDALRPGDAAAPADVAPGLGADDTALLPPTASEDPEAGFDDPAMLLESDPDTFYAATGIWPNAPDEPDTPAVIGLDDLVIASIDRTDLSTDALALPEIPEIETDTGPDALSSPAAAGTEFTLDARGLVTPSRDGALTPDGILVYAAAPPVKPRRYPERSTPEDDAAAETVAQQSRLSQRRPRARPDDLVEQNERSQLGGLTRTELAGLRPRARPQSVQEQAELQRQAEAVANAAARAQASAIEERQSAAAGVLSNVTPASPADLADATRLAVVASVRPDGRPRDFAAIVERSEPDDQPEPETVAAATVAPRIPTSASVSRQATVRNAINLRQLNLIGVYGTPSNRRALIRLPSGRYKKVKVGDNVDGGRIVAIGDSELRYQKGGRNHTLKIPSS</sequence>
<name>A0ABY2XBH1_9RHOB</name>
<feature type="region of interest" description="Disordered" evidence="1">
    <location>
        <begin position="688"/>
        <end position="759"/>
    </location>
</feature>
<feature type="compositionally biased region" description="Basic and acidic residues" evidence="1">
    <location>
        <begin position="240"/>
        <end position="251"/>
    </location>
</feature>
<comment type="caution">
    <text evidence="2">The sequence shown here is derived from an EMBL/GenBank/DDBJ whole genome shotgun (WGS) entry which is preliminary data.</text>
</comment>
<evidence type="ECO:0000256" key="1">
    <source>
        <dbReference type="SAM" id="MobiDB-lite"/>
    </source>
</evidence>
<feature type="compositionally biased region" description="Low complexity" evidence="1">
    <location>
        <begin position="546"/>
        <end position="560"/>
    </location>
</feature>
<dbReference type="SUPFAM" id="SSF53067">
    <property type="entry name" value="Actin-like ATPase domain"/>
    <property type="match status" value="1"/>
</dbReference>
<dbReference type="EMBL" id="VCPC01000002">
    <property type="protein sequence ID" value="TMV13314.1"/>
    <property type="molecule type" value="Genomic_DNA"/>
</dbReference>
<dbReference type="InterPro" id="IPR043129">
    <property type="entry name" value="ATPase_NBD"/>
</dbReference>
<gene>
    <name evidence="2" type="ORF">FGK64_11210</name>
</gene>
<feature type="region of interest" description="Disordered" evidence="1">
    <location>
        <begin position="435"/>
        <end position="470"/>
    </location>
</feature>
<feature type="region of interest" description="Disordered" evidence="1">
    <location>
        <begin position="485"/>
        <end position="509"/>
    </location>
</feature>
<feature type="region of interest" description="Disordered" evidence="1">
    <location>
        <begin position="183"/>
        <end position="360"/>
    </location>
</feature>
<feature type="region of interest" description="Disordered" evidence="1">
    <location>
        <begin position="546"/>
        <end position="583"/>
    </location>
</feature>
<evidence type="ECO:0008006" key="4">
    <source>
        <dbReference type="Google" id="ProtNLM"/>
    </source>
</evidence>
<feature type="compositionally biased region" description="Pro residues" evidence="1">
    <location>
        <begin position="320"/>
        <end position="329"/>
    </location>
</feature>
<feature type="compositionally biased region" description="Basic and acidic residues" evidence="1">
    <location>
        <begin position="194"/>
        <end position="207"/>
    </location>
</feature>
<feature type="compositionally biased region" description="Basic and acidic residues" evidence="1">
    <location>
        <begin position="332"/>
        <end position="346"/>
    </location>
</feature>
<organism evidence="2 3">
    <name type="scientific">Arenibacterium halophilum</name>
    <dbReference type="NCBI Taxonomy" id="2583821"/>
    <lineage>
        <taxon>Bacteria</taxon>
        <taxon>Pseudomonadati</taxon>
        <taxon>Pseudomonadota</taxon>
        <taxon>Alphaproteobacteria</taxon>
        <taxon>Rhodobacterales</taxon>
        <taxon>Paracoccaceae</taxon>
        <taxon>Arenibacterium</taxon>
    </lineage>
</organism>
<dbReference type="PROSITE" id="PS01145">
    <property type="entry name" value="RIBOSOMAL_L34E"/>
    <property type="match status" value="1"/>
</dbReference>
<evidence type="ECO:0000313" key="3">
    <source>
        <dbReference type="Proteomes" id="UP001191082"/>
    </source>
</evidence>
<dbReference type="RefSeq" id="WP_138863870.1">
    <property type="nucleotide sequence ID" value="NZ_VCPC01000002.1"/>
</dbReference>
<protein>
    <recommendedName>
        <fullName evidence="4">Type IV pilus biogenesis protein PilP</fullName>
    </recommendedName>
</protein>
<keyword evidence="3" id="KW-1185">Reference proteome</keyword>
<feature type="compositionally biased region" description="Basic and acidic residues" evidence="1">
    <location>
        <begin position="720"/>
        <end position="730"/>
    </location>
</feature>
<feature type="compositionally biased region" description="Low complexity" evidence="1">
    <location>
        <begin position="226"/>
        <end position="239"/>
    </location>
</feature>
<accession>A0ABY2XBH1</accession>